<dbReference type="SUPFAM" id="SSF53474">
    <property type="entry name" value="alpha/beta-Hydrolases"/>
    <property type="match status" value="1"/>
</dbReference>
<proteinExistence type="inferred from homology"/>
<dbReference type="OrthoDB" id="9810066at2"/>
<keyword evidence="4" id="KW-0378">Hydrolase</keyword>
<keyword evidence="5" id="KW-1185">Reference proteome</keyword>
<dbReference type="GO" id="GO:0016787">
    <property type="term" value="F:hydrolase activity"/>
    <property type="evidence" value="ECO:0007669"/>
    <property type="project" value="UniProtKB-KW"/>
</dbReference>
<sequence length="247" mass="26382">MVQLTTEPMTVNTPDGTLEGDLVMPPPARAVVLFAHGSGSSRRSPRNRAVAEQLQNAGFGTLLLDMLTTDEAATDQRTHEFRFDIELLAERLTPAIDALDSWPATRGMPVGLFGASTGAAAAMKAAARRPERVAAVVSRGGRPDLGGDGLAEVQAPTLLIVGGDDREVLNLNRQAAELLTSLPLTDVKIEIVPHAGHLFEEPGALDKVSEMAGRWFCQYLGAGHDKPTGPDGGHFKPPEPRRRPPMM</sequence>
<evidence type="ECO:0000256" key="2">
    <source>
        <dbReference type="SAM" id="MobiDB-lite"/>
    </source>
</evidence>
<dbReference type="Proteomes" id="UP000198852">
    <property type="component" value="Unassembled WGS sequence"/>
</dbReference>
<dbReference type="InterPro" id="IPR002925">
    <property type="entry name" value="Dienelactn_hydro"/>
</dbReference>
<dbReference type="Pfam" id="PF01738">
    <property type="entry name" value="DLH"/>
    <property type="match status" value="1"/>
</dbReference>
<dbReference type="InterPro" id="IPR050261">
    <property type="entry name" value="FrsA_esterase"/>
</dbReference>
<organism evidence="4 5">
    <name type="scientific">Saccharopolyspora flava</name>
    <dbReference type="NCBI Taxonomy" id="95161"/>
    <lineage>
        <taxon>Bacteria</taxon>
        <taxon>Bacillati</taxon>
        <taxon>Actinomycetota</taxon>
        <taxon>Actinomycetes</taxon>
        <taxon>Pseudonocardiales</taxon>
        <taxon>Pseudonocardiaceae</taxon>
        <taxon>Saccharopolyspora</taxon>
    </lineage>
</organism>
<evidence type="ECO:0000313" key="5">
    <source>
        <dbReference type="Proteomes" id="UP000198852"/>
    </source>
</evidence>
<dbReference type="Gene3D" id="3.40.50.1820">
    <property type="entry name" value="alpha/beta hydrolase"/>
    <property type="match status" value="1"/>
</dbReference>
<feature type="region of interest" description="Disordered" evidence="2">
    <location>
        <begin position="1"/>
        <end position="22"/>
    </location>
</feature>
<dbReference type="AlphaFoldDB" id="A0A1I6QTS0"/>
<name>A0A1I6QTS0_9PSEU</name>
<dbReference type="EMBL" id="FOZX01000002">
    <property type="protein sequence ID" value="SFS55809.1"/>
    <property type="molecule type" value="Genomic_DNA"/>
</dbReference>
<dbReference type="InterPro" id="IPR029058">
    <property type="entry name" value="AB_hydrolase_fold"/>
</dbReference>
<accession>A0A1I6QTS0</accession>
<evidence type="ECO:0000313" key="4">
    <source>
        <dbReference type="EMBL" id="SFS55809.1"/>
    </source>
</evidence>
<dbReference type="STRING" id="95161.SAMN05660874_01857"/>
<feature type="region of interest" description="Disordered" evidence="2">
    <location>
        <begin position="226"/>
        <end position="247"/>
    </location>
</feature>
<evidence type="ECO:0000256" key="1">
    <source>
        <dbReference type="ARBA" id="ARBA00008645"/>
    </source>
</evidence>
<evidence type="ECO:0000259" key="3">
    <source>
        <dbReference type="Pfam" id="PF01738"/>
    </source>
</evidence>
<feature type="domain" description="Dienelactone hydrolase" evidence="3">
    <location>
        <begin position="27"/>
        <end position="204"/>
    </location>
</feature>
<gene>
    <name evidence="4" type="ORF">SAMN05660874_01857</name>
</gene>
<protein>
    <submittedName>
        <fullName evidence="4">Dienelactone hydrolase</fullName>
    </submittedName>
</protein>
<reference evidence="5" key="1">
    <citation type="submission" date="2016-10" db="EMBL/GenBank/DDBJ databases">
        <authorList>
            <person name="Varghese N."/>
            <person name="Submissions S."/>
        </authorList>
    </citation>
    <scope>NUCLEOTIDE SEQUENCE [LARGE SCALE GENOMIC DNA]</scope>
    <source>
        <strain evidence="5">DSM 44771</strain>
    </source>
</reference>
<dbReference type="RefSeq" id="WP_093415333.1">
    <property type="nucleotide sequence ID" value="NZ_FOZX01000002.1"/>
</dbReference>
<comment type="similarity">
    <text evidence="1">Belongs to the AB hydrolase superfamily.</text>
</comment>
<feature type="compositionally biased region" description="Polar residues" evidence="2">
    <location>
        <begin position="1"/>
        <end position="15"/>
    </location>
</feature>
<dbReference type="PANTHER" id="PTHR22946">
    <property type="entry name" value="DIENELACTONE HYDROLASE DOMAIN-CONTAINING PROTEIN-RELATED"/>
    <property type="match status" value="1"/>
</dbReference>